<proteinExistence type="predicted"/>
<dbReference type="STRING" id="1469647.BC351_04965"/>
<reference evidence="4" key="1">
    <citation type="submission" date="2016-07" db="EMBL/GenBank/DDBJ databases">
        <authorList>
            <person name="Florea S."/>
            <person name="Webb J.S."/>
            <person name="Jaromczyk J."/>
            <person name="Schardl C.L."/>
        </authorList>
    </citation>
    <scope>NUCLEOTIDE SEQUENCE [LARGE SCALE GENOMIC DNA]</scope>
    <source>
        <strain evidence="4">CY1</strain>
    </source>
</reference>
<feature type="transmembrane region" description="Helical" evidence="1">
    <location>
        <begin position="136"/>
        <end position="154"/>
    </location>
</feature>
<name>A0A1V4HKM0_9BACL</name>
<keyword evidence="1" id="KW-0472">Membrane</keyword>
<evidence type="ECO:0000256" key="2">
    <source>
        <dbReference type="SAM" id="SignalP"/>
    </source>
</evidence>
<keyword evidence="4" id="KW-1185">Reference proteome</keyword>
<keyword evidence="1" id="KW-0812">Transmembrane</keyword>
<feature type="transmembrane region" description="Helical" evidence="1">
    <location>
        <begin position="160"/>
        <end position="180"/>
    </location>
</feature>
<feature type="transmembrane region" description="Helical" evidence="1">
    <location>
        <begin position="50"/>
        <end position="67"/>
    </location>
</feature>
<dbReference type="OrthoDB" id="2626732at2"/>
<feature type="chain" id="PRO_5012799145" description="DUF4203 domain-containing protein" evidence="2">
    <location>
        <begin position="27"/>
        <end position="189"/>
    </location>
</feature>
<feature type="transmembrane region" description="Helical" evidence="1">
    <location>
        <begin position="106"/>
        <end position="124"/>
    </location>
</feature>
<dbReference type="AlphaFoldDB" id="A0A1V4HKM0"/>
<evidence type="ECO:0000313" key="3">
    <source>
        <dbReference type="EMBL" id="OPH57845.1"/>
    </source>
</evidence>
<dbReference type="Proteomes" id="UP000190626">
    <property type="component" value="Unassembled WGS sequence"/>
</dbReference>
<evidence type="ECO:0000313" key="4">
    <source>
        <dbReference type="Proteomes" id="UP000190626"/>
    </source>
</evidence>
<feature type="signal peptide" evidence="2">
    <location>
        <begin position="1"/>
        <end position="26"/>
    </location>
</feature>
<organism evidence="3 4">
    <name type="scientific">Paenibacillus ferrarius</name>
    <dbReference type="NCBI Taxonomy" id="1469647"/>
    <lineage>
        <taxon>Bacteria</taxon>
        <taxon>Bacillati</taxon>
        <taxon>Bacillota</taxon>
        <taxon>Bacilli</taxon>
        <taxon>Bacillales</taxon>
        <taxon>Paenibacillaceae</taxon>
        <taxon>Paenibacillus</taxon>
    </lineage>
</organism>
<feature type="transmembrane region" description="Helical" evidence="1">
    <location>
        <begin position="79"/>
        <end position="100"/>
    </location>
</feature>
<keyword evidence="2" id="KW-0732">Signal</keyword>
<evidence type="ECO:0000256" key="1">
    <source>
        <dbReference type="SAM" id="Phobius"/>
    </source>
</evidence>
<gene>
    <name evidence="3" type="ORF">BC351_04965</name>
</gene>
<sequence length="189" mass="20232">MKRIRCKVLFLWTLLISVIPSLTVSAHEHGGDSSAEGLMGPSELTINTSIVSLIFVVLVAVVLMFHLRSKGAYLSKMTGMMAAMTIAMVSSLVVGTIAGILMTTLFVPTVIGVTFGMFVGYLSGKSLHMLASLDGMLAGLMGGMMGAMLGVMVISDYPTLTIIFMDIVMAVSMLFLYKLLDHEEIVNAE</sequence>
<keyword evidence="1" id="KW-1133">Transmembrane helix</keyword>
<dbReference type="EMBL" id="MBTG01000012">
    <property type="protein sequence ID" value="OPH57845.1"/>
    <property type="molecule type" value="Genomic_DNA"/>
</dbReference>
<dbReference type="RefSeq" id="WP_079413490.1">
    <property type="nucleotide sequence ID" value="NZ_MBTG01000012.1"/>
</dbReference>
<comment type="caution">
    <text evidence="3">The sequence shown here is derived from an EMBL/GenBank/DDBJ whole genome shotgun (WGS) entry which is preliminary data.</text>
</comment>
<protein>
    <recommendedName>
        <fullName evidence="5">DUF4203 domain-containing protein</fullName>
    </recommendedName>
</protein>
<accession>A0A1V4HKM0</accession>
<evidence type="ECO:0008006" key="5">
    <source>
        <dbReference type="Google" id="ProtNLM"/>
    </source>
</evidence>